<name>A0A444W275_9FLAO</name>
<proteinExistence type="predicted"/>
<dbReference type="OrthoDB" id="1363847at2"/>
<dbReference type="RefSeq" id="WP_129745884.1">
    <property type="nucleotide sequence ID" value="NZ_JUIV01000002.1"/>
</dbReference>
<organism evidence="1 2">
    <name type="scientific">Flavobacterium anhuiense</name>
    <dbReference type="NCBI Taxonomy" id="459526"/>
    <lineage>
        <taxon>Bacteria</taxon>
        <taxon>Pseudomonadati</taxon>
        <taxon>Bacteroidota</taxon>
        <taxon>Flavobacteriia</taxon>
        <taxon>Flavobacteriales</taxon>
        <taxon>Flavobacteriaceae</taxon>
        <taxon>Flavobacterium</taxon>
    </lineage>
</organism>
<protein>
    <submittedName>
        <fullName evidence="1">Uncharacterized protein</fullName>
    </submittedName>
</protein>
<dbReference type="Proteomes" id="UP000290433">
    <property type="component" value="Unassembled WGS sequence"/>
</dbReference>
<comment type="caution">
    <text evidence="1">The sequence shown here is derived from an EMBL/GenBank/DDBJ whole genome shotgun (WGS) entry which is preliminary data.</text>
</comment>
<reference evidence="1 2" key="1">
    <citation type="submission" date="2014-12" db="EMBL/GenBank/DDBJ databases">
        <title>Genome sequence of Flavobacterium anhuiense RCM74.</title>
        <authorList>
            <person name="Kim J.F."/>
            <person name="Song J.Y."/>
            <person name="Kwak M.-J."/>
            <person name="Lee S.-W."/>
        </authorList>
    </citation>
    <scope>NUCLEOTIDE SEQUENCE [LARGE SCALE GENOMIC DNA]</scope>
    <source>
        <strain evidence="1 2">RCM74</strain>
    </source>
</reference>
<accession>A0A444W275</accession>
<dbReference type="EMBL" id="JUIV01000002">
    <property type="protein sequence ID" value="RYJ39977.1"/>
    <property type="molecule type" value="Genomic_DNA"/>
</dbReference>
<sequence>MIQKTITPKDKIVNLSFEIPKNYVGKSLKVSIDFENEVDQIESNLSKEDFVKWIENAEKSKTMSLEKFNEKWEEKKQKIQNNIR</sequence>
<dbReference type="AlphaFoldDB" id="A0A444W275"/>
<gene>
    <name evidence="1" type="ORF">NU08_0733</name>
</gene>
<evidence type="ECO:0000313" key="1">
    <source>
        <dbReference type="EMBL" id="RYJ39977.1"/>
    </source>
</evidence>
<evidence type="ECO:0000313" key="2">
    <source>
        <dbReference type="Proteomes" id="UP000290433"/>
    </source>
</evidence>